<evidence type="ECO:0000256" key="6">
    <source>
        <dbReference type="ARBA" id="ARBA00045518"/>
    </source>
</evidence>
<name>A0A1D1V712_RAMVA</name>
<dbReference type="InterPro" id="IPR002778">
    <property type="entry name" value="Signal_recog_particle_SRP19"/>
</dbReference>
<evidence type="ECO:0000256" key="3">
    <source>
        <dbReference type="ARBA" id="ARBA00022490"/>
    </source>
</evidence>
<accession>A0A1D1V712</accession>
<evidence type="ECO:0000256" key="4">
    <source>
        <dbReference type="ARBA" id="ARBA00023135"/>
    </source>
</evidence>
<sequence>MDLSVTTEPSVLALKKWKVIYPVYLNGKKTVVEGRRLKREKCVDNPTVEEIKSILENAGLRVVVERKFHPREYMKDQGRVRVQLKNDLNKLINPNFPHKLAVLHYLGETFPKLKGRSSSSLPSTSAGSSSQNQGANKGKQKGKGGKRR</sequence>
<organism evidence="8 9">
    <name type="scientific">Ramazzottius varieornatus</name>
    <name type="common">Water bear</name>
    <name type="synonym">Tardigrade</name>
    <dbReference type="NCBI Taxonomy" id="947166"/>
    <lineage>
        <taxon>Eukaryota</taxon>
        <taxon>Metazoa</taxon>
        <taxon>Ecdysozoa</taxon>
        <taxon>Tardigrada</taxon>
        <taxon>Eutardigrada</taxon>
        <taxon>Parachela</taxon>
        <taxon>Hypsibioidea</taxon>
        <taxon>Ramazzottiidae</taxon>
        <taxon>Ramazzottius</taxon>
    </lineage>
</organism>
<feature type="compositionally biased region" description="Low complexity" evidence="7">
    <location>
        <begin position="117"/>
        <end position="137"/>
    </location>
</feature>
<reference evidence="8 9" key="1">
    <citation type="journal article" date="2016" name="Nat. Commun.">
        <title>Extremotolerant tardigrade genome and improved radiotolerance of human cultured cells by tardigrade-unique protein.</title>
        <authorList>
            <person name="Hashimoto T."/>
            <person name="Horikawa D.D."/>
            <person name="Saito Y."/>
            <person name="Kuwahara H."/>
            <person name="Kozuka-Hata H."/>
            <person name="Shin-I T."/>
            <person name="Minakuchi Y."/>
            <person name="Ohishi K."/>
            <person name="Motoyama A."/>
            <person name="Aizu T."/>
            <person name="Enomoto A."/>
            <person name="Kondo K."/>
            <person name="Tanaka S."/>
            <person name="Hara Y."/>
            <person name="Koshikawa S."/>
            <person name="Sagara H."/>
            <person name="Miura T."/>
            <person name="Yokobori S."/>
            <person name="Miyagawa K."/>
            <person name="Suzuki Y."/>
            <person name="Kubo T."/>
            <person name="Oyama M."/>
            <person name="Kohara Y."/>
            <person name="Fujiyama A."/>
            <person name="Arakawa K."/>
            <person name="Katayama T."/>
            <person name="Toyoda A."/>
            <person name="Kunieda T."/>
        </authorList>
    </citation>
    <scope>NUCLEOTIDE SEQUENCE [LARGE SCALE GENOMIC DNA]</scope>
    <source>
        <strain evidence="8 9">YOKOZUNA-1</strain>
    </source>
</reference>
<dbReference type="Gene3D" id="3.30.56.30">
    <property type="entry name" value="Signal recognition particle, SRP19-like subunit"/>
    <property type="match status" value="1"/>
</dbReference>
<dbReference type="GO" id="GO:0008312">
    <property type="term" value="F:7S RNA binding"/>
    <property type="evidence" value="ECO:0007669"/>
    <property type="project" value="InterPro"/>
</dbReference>
<comment type="subcellular location">
    <subcellularLocation>
        <location evidence="1">Cytoplasm</location>
    </subcellularLocation>
</comment>
<dbReference type="PANTHER" id="PTHR17453:SF0">
    <property type="entry name" value="SIGNAL RECOGNITION PARTICLE 19 KDA PROTEIN"/>
    <property type="match status" value="1"/>
</dbReference>
<evidence type="ECO:0000313" key="9">
    <source>
        <dbReference type="Proteomes" id="UP000186922"/>
    </source>
</evidence>
<keyword evidence="3" id="KW-0963">Cytoplasm</keyword>
<keyword evidence="5" id="KW-0687">Ribonucleoprotein</keyword>
<evidence type="ECO:0000313" key="8">
    <source>
        <dbReference type="EMBL" id="GAU94298.1"/>
    </source>
</evidence>
<dbReference type="STRING" id="947166.A0A1D1V712"/>
<evidence type="ECO:0008006" key="10">
    <source>
        <dbReference type="Google" id="ProtNLM"/>
    </source>
</evidence>
<dbReference type="EMBL" id="BDGG01000002">
    <property type="protein sequence ID" value="GAU94298.1"/>
    <property type="molecule type" value="Genomic_DNA"/>
</dbReference>
<comment type="function">
    <text evidence="6">Component of the signal recognition particle (SRP) complex, a ribonucleoprotein complex that mediates the cotranslational targeting of secretory and membrane proteins to the endoplasmic reticulum (ER). Binds directly to 7SL RNA. Mediates binding of SRP54 to the SRP complex.</text>
</comment>
<evidence type="ECO:0000256" key="2">
    <source>
        <dbReference type="ARBA" id="ARBA00008910"/>
    </source>
</evidence>
<gene>
    <name evidence="8" type="primary">RvY_06097-1</name>
    <name evidence="8" type="synonym">RvY_06097.1</name>
    <name evidence="8" type="ORF">RvY_06097</name>
</gene>
<evidence type="ECO:0000256" key="5">
    <source>
        <dbReference type="ARBA" id="ARBA00023274"/>
    </source>
</evidence>
<evidence type="ECO:0000256" key="1">
    <source>
        <dbReference type="ARBA" id="ARBA00004496"/>
    </source>
</evidence>
<keyword evidence="4" id="KW-0733">Signal recognition particle</keyword>
<dbReference type="PANTHER" id="PTHR17453">
    <property type="entry name" value="SIGNAL RECOGNITION PARTICLE 19 KD PROTEIN"/>
    <property type="match status" value="1"/>
</dbReference>
<dbReference type="Pfam" id="PF01922">
    <property type="entry name" value="SRP19"/>
    <property type="match status" value="1"/>
</dbReference>
<dbReference type="AlphaFoldDB" id="A0A1D1V712"/>
<feature type="region of interest" description="Disordered" evidence="7">
    <location>
        <begin position="114"/>
        <end position="148"/>
    </location>
</feature>
<feature type="compositionally biased region" description="Basic residues" evidence="7">
    <location>
        <begin position="138"/>
        <end position="148"/>
    </location>
</feature>
<evidence type="ECO:0000256" key="7">
    <source>
        <dbReference type="SAM" id="MobiDB-lite"/>
    </source>
</evidence>
<proteinExistence type="inferred from homology"/>
<keyword evidence="9" id="KW-1185">Reference proteome</keyword>
<protein>
    <recommendedName>
        <fullName evidence="10">Signal recognition particle 19 kDa protein</fullName>
    </recommendedName>
</protein>
<dbReference type="GO" id="GO:0005786">
    <property type="term" value="C:signal recognition particle, endoplasmic reticulum targeting"/>
    <property type="evidence" value="ECO:0007669"/>
    <property type="project" value="UniProtKB-KW"/>
</dbReference>
<dbReference type="InterPro" id="IPR036521">
    <property type="entry name" value="SRP19-like_sf"/>
</dbReference>
<dbReference type="Proteomes" id="UP000186922">
    <property type="component" value="Unassembled WGS sequence"/>
</dbReference>
<comment type="similarity">
    <text evidence="2">Belongs to the SRP19 family.</text>
</comment>
<dbReference type="GO" id="GO:0006617">
    <property type="term" value="P:SRP-dependent cotranslational protein targeting to membrane, signal sequence recognition"/>
    <property type="evidence" value="ECO:0007669"/>
    <property type="project" value="TreeGrafter"/>
</dbReference>
<comment type="caution">
    <text evidence="8">The sequence shown here is derived from an EMBL/GenBank/DDBJ whole genome shotgun (WGS) entry which is preliminary data.</text>
</comment>
<dbReference type="OrthoDB" id="2190947at2759"/>
<dbReference type="SUPFAM" id="SSF69695">
    <property type="entry name" value="SRP19"/>
    <property type="match status" value="1"/>
</dbReference>